<accession>A0ABS8WN80</accession>
<name>A0ABS8WN80_DATST</name>
<organism evidence="1 2">
    <name type="scientific">Datura stramonium</name>
    <name type="common">Jimsonweed</name>
    <name type="synonym">Common thornapple</name>
    <dbReference type="NCBI Taxonomy" id="4076"/>
    <lineage>
        <taxon>Eukaryota</taxon>
        <taxon>Viridiplantae</taxon>
        <taxon>Streptophyta</taxon>
        <taxon>Embryophyta</taxon>
        <taxon>Tracheophyta</taxon>
        <taxon>Spermatophyta</taxon>
        <taxon>Magnoliopsida</taxon>
        <taxon>eudicotyledons</taxon>
        <taxon>Gunneridae</taxon>
        <taxon>Pentapetalae</taxon>
        <taxon>asterids</taxon>
        <taxon>lamiids</taxon>
        <taxon>Solanales</taxon>
        <taxon>Solanaceae</taxon>
        <taxon>Solanoideae</taxon>
        <taxon>Datureae</taxon>
        <taxon>Datura</taxon>
    </lineage>
</organism>
<dbReference type="EMBL" id="JACEIK010008484">
    <property type="protein sequence ID" value="MCE3051386.1"/>
    <property type="molecule type" value="Genomic_DNA"/>
</dbReference>
<sequence length="58" mass="6779">NNSLYESWFDVTGQGESWLGSKVSSPRPRVYTTSHGEWVVERRHDLDLSRVRVMSRVK</sequence>
<comment type="caution">
    <text evidence="1">The sequence shown here is derived from an EMBL/GenBank/DDBJ whole genome shotgun (WGS) entry which is preliminary data.</text>
</comment>
<gene>
    <name evidence="1" type="ORF">HAX54_049703</name>
</gene>
<keyword evidence="2" id="KW-1185">Reference proteome</keyword>
<proteinExistence type="predicted"/>
<feature type="non-terminal residue" evidence="1">
    <location>
        <position position="58"/>
    </location>
</feature>
<evidence type="ECO:0000313" key="2">
    <source>
        <dbReference type="Proteomes" id="UP000823775"/>
    </source>
</evidence>
<evidence type="ECO:0000313" key="1">
    <source>
        <dbReference type="EMBL" id="MCE3051386.1"/>
    </source>
</evidence>
<protein>
    <submittedName>
        <fullName evidence="1">Uncharacterized protein</fullName>
    </submittedName>
</protein>
<dbReference type="Proteomes" id="UP000823775">
    <property type="component" value="Unassembled WGS sequence"/>
</dbReference>
<reference evidence="1 2" key="1">
    <citation type="journal article" date="2021" name="BMC Genomics">
        <title>Datura genome reveals duplications of psychoactive alkaloid biosynthetic genes and high mutation rate following tissue culture.</title>
        <authorList>
            <person name="Rajewski A."/>
            <person name="Carter-House D."/>
            <person name="Stajich J."/>
            <person name="Litt A."/>
        </authorList>
    </citation>
    <scope>NUCLEOTIDE SEQUENCE [LARGE SCALE GENOMIC DNA]</scope>
    <source>
        <strain evidence="1">AR-01</strain>
    </source>
</reference>
<feature type="non-terminal residue" evidence="1">
    <location>
        <position position="1"/>
    </location>
</feature>